<proteinExistence type="predicted"/>
<keyword evidence="4" id="KW-0862">Zinc</keyword>
<feature type="compositionally biased region" description="Acidic residues" evidence="6">
    <location>
        <begin position="130"/>
        <end position="145"/>
    </location>
</feature>
<feature type="region of interest" description="Disordered" evidence="6">
    <location>
        <begin position="75"/>
        <end position="100"/>
    </location>
</feature>
<dbReference type="GO" id="GO:0005634">
    <property type="term" value="C:nucleus"/>
    <property type="evidence" value="ECO:0007669"/>
    <property type="project" value="TreeGrafter"/>
</dbReference>
<dbReference type="InterPro" id="IPR013087">
    <property type="entry name" value="Znf_C2H2_type"/>
</dbReference>
<keyword evidence="1" id="KW-0479">Metal-binding</keyword>
<sequence length="520" mass="54733">MAVFLINVCKYNGCGITFPSLGDLISHIEDTHIDYDPKVVEQKEQAQPACLPLSYVLRFITEENRKEAAAAGNYLASNNSNTAPPTTNSGSNNTGHGTGNNVELKRKLAIKHHSYSMSSSNRSTTPTGSEMDEDEMVVTESEDSNDSWTTEEFSSEFIMRYGSRHSGGGSNGTPGNEKPFACPVPGCKKRYKNVNGIKYHSKNGHKKDGRVRKGYKCHCGKSYKTAQGLKNHALHTHNSQPESVLNAQLMATALETAAAAGTAPLGGSQSNSNNSNPPPPVIQRSNSPSQSLGSLSPSSISNMSSSASSCHGGSSSLSNNNNNGNSSSTTSNTAALVTGGNGNVLQQLSAGNVVTLTNLPTQPQQHQQQQQQQLQQNGGTATETSYSCSQNSNLSGNANSNHSSDSSKPTLTVLSTAKRSSATTPAKPPPPASASCITTPMQISPTFIEHKYSALAIKEKFFSNLRAAKTSPTGVDCSPSDVSISGGSGGGGGLRAVAVGQMCALQNEHIHHNLYKKTIN</sequence>
<dbReference type="PANTHER" id="PTHR23057">
    <property type="entry name" value="JUXTAPOSED WITH ANOTHER ZINC FINGER PROTEIN 1"/>
    <property type="match status" value="1"/>
</dbReference>
<keyword evidence="2" id="KW-0677">Repeat</keyword>
<reference evidence="9" key="1">
    <citation type="submission" date="2025-08" db="UniProtKB">
        <authorList>
            <consortium name="RefSeq"/>
        </authorList>
    </citation>
    <scope>IDENTIFICATION</scope>
    <source>
        <strain evidence="9">14028-0561.14</strain>
        <tissue evidence="9">Whole fly</tissue>
    </source>
</reference>
<dbReference type="InterPro" id="IPR036236">
    <property type="entry name" value="Znf_C2H2_sf"/>
</dbReference>
<accession>A0A6P4JGH7</accession>
<dbReference type="OrthoDB" id="3269380at2759"/>
<evidence type="ECO:0000256" key="2">
    <source>
        <dbReference type="ARBA" id="ARBA00022737"/>
    </source>
</evidence>
<keyword evidence="3 5" id="KW-0863">Zinc-finger</keyword>
<feature type="domain" description="C2H2-type" evidence="7">
    <location>
        <begin position="7"/>
        <end position="37"/>
    </location>
</feature>
<keyword evidence="8" id="KW-1185">Reference proteome</keyword>
<evidence type="ECO:0000256" key="3">
    <source>
        <dbReference type="ARBA" id="ARBA00022771"/>
    </source>
</evidence>
<dbReference type="FunFam" id="3.30.160.60:FF:000619">
    <property type="entry name" value="juxtaposed with another zinc finger protein 1"/>
    <property type="match status" value="1"/>
</dbReference>
<dbReference type="Proteomes" id="UP001652661">
    <property type="component" value="Chromosome 3R"/>
</dbReference>
<evidence type="ECO:0000256" key="6">
    <source>
        <dbReference type="SAM" id="MobiDB-lite"/>
    </source>
</evidence>
<dbReference type="SMART" id="SM00355">
    <property type="entry name" value="ZnF_C2H2"/>
    <property type="match status" value="3"/>
</dbReference>
<dbReference type="SUPFAM" id="SSF57667">
    <property type="entry name" value="beta-beta-alpha zinc fingers"/>
    <property type="match status" value="1"/>
</dbReference>
<dbReference type="Gene3D" id="3.30.160.60">
    <property type="entry name" value="Classic Zinc Finger"/>
    <property type="match status" value="2"/>
</dbReference>
<name>A0A6P4JGH7_DROKI</name>
<dbReference type="GeneID" id="108082824"/>
<organism evidence="8 9">
    <name type="scientific">Drosophila kikkawai</name>
    <name type="common">Fruit fly</name>
    <dbReference type="NCBI Taxonomy" id="30033"/>
    <lineage>
        <taxon>Eukaryota</taxon>
        <taxon>Metazoa</taxon>
        <taxon>Ecdysozoa</taxon>
        <taxon>Arthropoda</taxon>
        <taxon>Hexapoda</taxon>
        <taxon>Insecta</taxon>
        <taxon>Pterygota</taxon>
        <taxon>Neoptera</taxon>
        <taxon>Endopterygota</taxon>
        <taxon>Diptera</taxon>
        <taxon>Brachycera</taxon>
        <taxon>Muscomorpha</taxon>
        <taxon>Ephydroidea</taxon>
        <taxon>Drosophilidae</taxon>
        <taxon>Drosophila</taxon>
        <taxon>Sophophora</taxon>
    </lineage>
</organism>
<dbReference type="PROSITE" id="PS50157">
    <property type="entry name" value="ZINC_FINGER_C2H2_2"/>
    <property type="match status" value="1"/>
</dbReference>
<protein>
    <submittedName>
        <fullName evidence="9">Uncharacterized protein DDB_G0283357 isoform X2</fullName>
    </submittedName>
</protein>
<dbReference type="InterPro" id="IPR051580">
    <property type="entry name" value="ZnF-Chromatin_assoc"/>
</dbReference>
<dbReference type="RefSeq" id="XP_017033884.1">
    <property type="nucleotide sequence ID" value="XM_017178395.3"/>
</dbReference>
<feature type="region of interest" description="Disordered" evidence="6">
    <location>
        <begin position="262"/>
        <end position="335"/>
    </location>
</feature>
<feature type="compositionally biased region" description="Low complexity" evidence="6">
    <location>
        <begin position="285"/>
        <end position="333"/>
    </location>
</feature>
<feature type="compositionally biased region" description="Low complexity" evidence="6">
    <location>
        <begin position="262"/>
        <end position="275"/>
    </location>
</feature>
<feature type="compositionally biased region" description="Low complexity" evidence="6">
    <location>
        <begin position="76"/>
        <end position="100"/>
    </location>
</feature>
<evidence type="ECO:0000256" key="4">
    <source>
        <dbReference type="ARBA" id="ARBA00022833"/>
    </source>
</evidence>
<evidence type="ECO:0000313" key="8">
    <source>
        <dbReference type="Proteomes" id="UP001652661"/>
    </source>
</evidence>
<gene>
    <name evidence="9" type="primary">LOC108082824</name>
</gene>
<feature type="region of interest" description="Disordered" evidence="6">
    <location>
        <begin position="361"/>
        <end position="438"/>
    </location>
</feature>
<dbReference type="PANTHER" id="PTHR23057:SF0">
    <property type="entry name" value="JUXTAPOSED WITH ANOTHER ZINC FINGER PROTEIN 1"/>
    <property type="match status" value="1"/>
</dbReference>
<dbReference type="PROSITE" id="PS00028">
    <property type="entry name" value="ZINC_FINGER_C2H2_1"/>
    <property type="match status" value="2"/>
</dbReference>
<feature type="region of interest" description="Disordered" evidence="6">
    <location>
        <begin position="112"/>
        <end position="149"/>
    </location>
</feature>
<evidence type="ECO:0000259" key="7">
    <source>
        <dbReference type="PROSITE" id="PS50157"/>
    </source>
</evidence>
<evidence type="ECO:0000313" key="9">
    <source>
        <dbReference type="RefSeq" id="XP_017033884.1"/>
    </source>
</evidence>
<feature type="compositionally biased region" description="Low complexity" evidence="6">
    <location>
        <begin position="362"/>
        <end position="376"/>
    </location>
</feature>
<evidence type="ECO:0000256" key="1">
    <source>
        <dbReference type="ARBA" id="ARBA00022723"/>
    </source>
</evidence>
<dbReference type="GO" id="GO:0008270">
    <property type="term" value="F:zinc ion binding"/>
    <property type="evidence" value="ECO:0007669"/>
    <property type="project" value="UniProtKB-KW"/>
</dbReference>
<dbReference type="AlphaFoldDB" id="A0A6P4JGH7"/>
<evidence type="ECO:0000256" key="5">
    <source>
        <dbReference type="PROSITE-ProRule" id="PRU00042"/>
    </source>
</evidence>
<feature type="compositionally biased region" description="Polar residues" evidence="6">
    <location>
        <begin position="377"/>
        <end position="419"/>
    </location>
</feature>